<gene>
    <name evidence="1" type="ORF">PV07_08743</name>
</gene>
<evidence type="ECO:0000313" key="2">
    <source>
        <dbReference type="Proteomes" id="UP000054466"/>
    </source>
</evidence>
<dbReference type="HOGENOM" id="CLU_1421285_0_0_1"/>
<dbReference type="VEuPathDB" id="FungiDB:PV07_08743"/>
<keyword evidence="2" id="KW-1185">Reference proteome</keyword>
<dbReference type="RefSeq" id="XP_016245793.1">
    <property type="nucleotide sequence ID" value="XM_016395937.1"/>
</dbReference>
<dbReference type="EMBL" id="KN847044">
    <property type="protein sequence ID" value="KIW25577.1"/>
    <property type="molecule type" value="Genomic_DNA"/>
</dbReference>
<proteinExistence type="predicted"/>
<name>A0A0D2AKT1_9EURO</name>
<reference evidence="1 2" key="1">
    <citation type="submission" date="2015-01" db="EMBL/GenBank/DDBJ databases">
        <title>The Genome Sequence of Cladophialophora immunda CBS83496.</title>
        <authorList>
            <consortium name="The Broad Institute Genomics Platform"/>
            <person name="Cuomo C."/>
            <person name="de Hoog S."/>
            <person name="Gorbushina A."/>
            <person name="Stielow B."/>
            <person name="Teixiera M."/>
            <person name="Abouelleil A."/>
            <person name="Chapman S.B."/>
            <person name="Priest M."/>
            <person name="Young S.K."/>
            <person name="Wortman J."/>
            <person name="Nusbaum C."/>
            <person name="Birren B."/>
        </authorList>
    </citation>
    <scope>NUCLEOTIDE SEQUENCE [LARGE SCALE GENOMIC DNA]</scope>
    <source>
        <strain evidence="1 2">CBS 83496</strain>
    </source>
</reference>
<organism evidence="1 2">
    <name type="scientific">Cladophialophora immunda</name>
    <dbReference type="NCBI Taxonomy" id="569365"/>
    <lineage>
        <taxon>Eukaryota</taxon>
        <taxon>Fungi</taxon>
        <taxon>Dikarya</taxon>
        <taxon>Ascomycota</taxon>
        <taxon>Pezizomycotina</taxon>
        <taxon>Eurotiomycetes</taxon>
        <taxon>Chaetothyriomycetidae</taxon>
        <taxon>Chaetothyriales</taxon>
        <taxon>Herpotrichiellaceae</taxon>
        <taxon>Cladophialophora</taxon>
    </lineage>
</organism>
<evidence type="ECO:0000313" key="1">
    <source>
        <dbReference type="EMBL" id="KIW25577.1"/>
    </source>
</evidence>
<accession>A0A0D2AKT1</accession>
<dbReference type="GeneID" id="27347937"/>
<sequence>MKYVDNGARYVCINKWPFYVLPDNLILGSGFRAVVPPGDAREGWNSIRVLHKELHLLQEGIKENRIVVASNPARDLALFEDGQYAGFEADNVSGECTVVSHAHFWTRSHGAMLNLRQVGALEELSRRYKFFAGIEVDNLFLREKDRDGLRDVGGKYSLTCCGAVKFLGPRPPSITNSLELYYLCIQLLEER</sequence>
<dbReference type="AlphaFoldDB" id="A0A0D2AKT1"/>
<dbReference type="Proteomes" id="UP000054466">
    <property type="component" value="Unassembled WGS sequence"/>
</dbReference>
<protein>
    <submittedName>
        <fullName evidence="1">Uncharacterized protein</fullName>
    </submittedName>
</protein>